<feature type="compositionally biased region" description="Low complexity" evidence="7">
    <location>
        <begin position="623"/>
        <end position="632"/>
    </location>
</feature>
<feature type="compositionally biased region" description="Low complexity" evidence="7">
    <location>
        <begin position="95"/>
        <end position="106"/>
    </location>
</feature>
<dbReference type="SUPFAM" id="SSF51658">
    <property type="entry name" value="Xylose isomerase-like"/>
    <property type="match status" value="1"/>
</dbReference>
<dbReference type="KEGG" id="apuu:APUU_11466A"/>
<dbReference type="InterPro" id="IPR004601">
    <property type="entry name" value="UvdE"/>
</dbReference>
<keyword evidence="2 8" id="KW-0255">Endonuclease</keyword>
<evidence type="ECO:0000313" key="9">
    <source>
        <dbReference type="Proteomes" id="UP000654913"/>
    </source>
</evidence>
<keyword evidence="9" id="KW-1185">Reference proteome</keyword>
<dbReference type="AlphaFoldDB" id="A0A7R8AIP0"/>
<feature type="region of interest" description="Disordered" evidence="7">
    <location>
        <begin position="220"/>
        <end position="245"/>
    </location>
</feature>
<dbReference type="GO" id="GO:0005739">
    <property type="term" value="C:mitochondrion"/>
    <property type="evidence" value="ECO:0007669"/>
    <property type="project" value="TreeGrafter"/>
</dbReference>
<organism evidence="8 9">
    <name type="scientific">Aspergillus puulaauensis</name>
    <dbReference type="NCBI Taxonomy" id="1220207"/>
    <lineage>
        <taxon>Eukaryota</taxon>
        <taxon>Fungi</taxon>
        <taxon>Dikarya</taxon>
        <taxon>Ascomycota</taxon>
        <taxon>Pezizomycotina</taxon>
        <taxon>Eurotiomycetes</taxon>
        <taxon>Eurotiomycetidae</taxon>
        <taxon>Eurotiales</taxon>
        <taxon>Aspergillaceae</taxon>
        <taxon>Aspergillus</taxon>
    </lineage>
</organism>
<sequence length="687" mass="77379">MFRRHLPLERFVQHAVRWPSAVESGPTHLIRHPSLLRRPWMTRPVMVAIPIAAARKPDSQPQSRAYSVVAHPLHSTTERSVSKLATTSLVPTPPSSRFSARSLSLSHTMAGGPAADTPVTPVKSEDEQVDHSPAVADEGHARSNLDNMPIDPESDEDVPIEPEELQEALSRAPAVNSSYLPLPWNGRLGYACLNTYLRYSNPPVFCSRTCRIASILENRHPLTDPSQPLHPTKNRPDRSRPPSVRRGQAYVEAIGLANARDLPKLIRWNERYGIKFMRLSSEMFPFASHKEYGYQLAGFASHALAEVGRLVAEFGHRVSVHPGQFTQLGSPRPEVLENSVRDLEYHSELLQLLQLPPQQDRDAVMILHMGGVFGDKGATLDRFRKNYQKLSQDIKNRLVLENDDVSWSVHDLLPICEELNIPLVLDYHHHNIIFDSSLVREGTLDIMGLYGRIKATWTRKNITQKMHYSEPVSAAITNRQRRKHSDRVRTLPPCDPTMDLMIEAKDKEQAVFELMRTFKLPGHELVNEILPYVRTDENKPFKPPRKTKKKNGDFVDLESQVRPPKTVPEEEVGMGGPERRVYWPPGMEEWLRPKKTVRTKALKTLKSPKKAPLPPEADGVDYATPATPTTPAAKKRTSRKRKASPAPSTPSVSDIEAPDDSAPPAKNEKVRRSRRTKAVNYAESESA</sequence>
<dbReference type="OrthoDB" id="541883at2759"/>
<evidence type="ECO:0000256" key="2">
    <source>
        <dbReference type="ARBA" id="ARBA00022759"/>
    </source>
</evidence>
<accession>A0A7R8AIP0</accession>
<dbReference type="GO" id="GO:0043504">
    <property type="term" value="P:mitochondrial DNA repair"/>
    <property type="evidence" value="ECO:0007669"/>
    <property type="project" value="TreeGrafter"/>
</dbReference>
<keyword evidence="1" id="KW-0540">Nuclease</keyword>
<evidence type="ECO:0000256" key="7">
    <source>
        <dbReference type="SAM" id="MobiDB-lite"/>
    </source>
</evidence>
<keyword evidence="5" id="KW-0378">Hydrolase</keyword>
<gene>
    <name evidence="8" type="primary">MUS18</name>
    <name evidence="8" type="ORF">APUU_11466A</name>
</gene>
<dbReference type="RefSeq" id="XP_041550832.1">
    <property type="nucleotide sequence ID" value="XM_041697559.1"/>
</dbReference>
<proteinExistence type="predicted"/>
<dbReference type="GO" id="GO:0016787">
    <property type="term" value="F:hydrolase activity"/>
    <property type="evidence" value="ECO:0007669"/>
    <property type="project" value="UniProtKB-KW"/>
</dbReference>
<evidence type="ECO:0000256" key="6">
    <source>
        <dbReference type="ARBA" id="ARBA00023204"/>
    </source>
</evidence>
<name>A0A7R8AIP0_9EURO</name>
<dbReference type="NCBIfam" id="TIGR00629">
    <property type="entry name" value="uvde"/>
    <property type="match status" value="1"/>
</dbReference>
<feature type="compositionally biased region" description="Basic residues" evidence="7">
    <location>
        <begin position="633"/>
        <end position="643"/>
    </location>
</feature>
<keyword evidence="6" id="KW-0234">DNA repair</keyword>
<dbReference type="GO" id="GO:0005634">
    <property type="term" value="C:nucleus"/>
    <property type="evidence" value="ECO:0007669"/>
    <property type="project" value="TreeGrafter"/>
</dbReference>
<dbReference type="EMBL" id="AP024443">
    <property type="protein sequence ID" value="BCS18638.1"/>
    <property type="molecule type" value="Genomic_DNA"/>
</dbReference>
<dbReference type="GO" id="GO:0009411">
    <property type="term" value="P:response to UV"/>
    <property type="evidence" value="ECO:0007669"/>
    <property type="project" value="InterPro"/>
</dbReference>
<dbReference type="Pfam" id="PF03851">
    <property type="entry name" value="UvdE"/>
    <property type="match status" value="1"/>
</dbReference>
<evidence type="ECO:0000256" key="1">
    <source>
        <dbReference type="ARBA" id="ARBA00022722"/>
    </source>
</evidence>
<dbReference type="PANTHER" id="PTHR31290">
    <property type="entry name" value="UV-DAMAGE ENDONUCLEASE"/>
    <property type="match status" value="1"/>
</dbReference>
<feature type="region of interest" description="Disordered" evidence="7">
    <location>
        <begin position="603"/>
        <end position="687"/>
    </location>
</feature>
<dbReference type="PANTHER" id="PTHR31290:SF5">
    <property type="entry name" value="UV-DAMAGE ENDONUCLEASE"/>
    <property type="match status" value="1"/>
</dbReference>
<keyword evidence="3" id="KW-0227">DNA damage</keyword>
<protein>
    <submittedName>
        <fullName evidence="8">UV-damage endonuclease</fullName>
    </submittedName>
</protein>
<keyword evidence="4" id="KW-0228">DNA excision</keyword>
<dbReference type="Proteomes" id="UP000654913">
    <property type="component" value="Chromosome 1"/>
</dbReference>
<dbReference type="GO" id="GO:0006289">
    <property type="term" value="P:nucleotide-excision repair"/>
    <property type="evidence" value="ECO:0007669"/>
    <property type="project" value="InterPro"/>
</dbReference>
<evidence type="ECO:0000256" key="3">
    <source>
        <dbReference type="ARBA" id="ARBA00022763"/>
    </source>
</evidence>
<evidence type="ECO:0000256" key="4">
    <source>
        <dbReference type="ARBA" id="ARBA00022769"/>
    </source>
</evidence>
<evidence type="ECO:0000256" key="5">
    <source>
        <dbReference type="ARBA" id="ARBA00022801"/>
    </source>
</evidence>
<dbReference type="Gene3D" id="3.20.20.150">
    <property type="entry name" value="Divalent-metal-dependent TIM barrel enzymes"/>
    <property type="match status" value="1"/>
</dbReference>
<feature type="region of interest" description="Disordered" evidence="7">
    <location>
        <begin position="75"/>
        <end position="158"/>
    </location>
</feature>
<dbReference type="GeneID" id="64968643"/>
<dbReference type="GO" id="GO:0004519">
    <property type="term" value="F:endonuclease activity"/>
    <property type="evidence" value="ECO:0007669"/>
    <property type="project" value="UniProtKB-KW"/>
</dbReference>
<reference evidence="8" key="1">
    <citation type="submission" date="2021-01" db="EMBL/GenBank/DDBJ databases">
        <authorList>
            <consortium name="Aspergillus puulaauensis MK2 genome sequencing consortium"/>
            <person name="Kazuki M."/>
            <person name="Futagami T."/>
        </authorList>
    </citation>
    <scope>NUCLEOTIDE SEQUENCE</scope>
    <source>
        <strain evidence="8">MK2</strain>
    </source>
</reference>
<reference evidence="8" key="2">
    <citation type="submission" date="2021-02" db="EMBL/GenBank/DDBJ databases">
        <title>Aspergillus puulaauensis MK2 genome sequence.</title>
        <authorList>
            <person name="Futagami T."/>
            <person name="Mori K."/>
            <person name="Kadooka C."/>
            <person name="Tanaka T."/>
        </authorList>
    </citation>
    <scope>NUCLEOTIDE SEQUENCE</scope>
    <source>
        <strain evidence="8">MK2</strain>
    </source>
</reference>
<dbReference type="FunFam" id="3.20.20.150:FF:000012">
    <property type="entry name" value="Related to UV-endonuclease UVE-1"/>
    <property type="match status" value="1"/>
</dbReference>
<evidence type="ECO:0000313" key="8">
    <source>
        <dbReference type="EMBL" id="BCS18638.1"/>
    </source>
</evidence>
<dbReference type="InterPro" id="IPR036237">
    <property type="entry name" value="Xyl_isomerase-like_sf"/>
</dbReference>